<gene>
    <name evidence="1" type="ORF">CAMP_LOCUS19204</name>
</gene>
<evidence type="ECO:0000313" key="1">
    <source>
        <dbReference type="EMBL" id="CAI5456567.1"/>
    </source>
</evidence>
<organism evidence="1 2">
    <name type="scientific">Caenorhabditis angaria</name>
    <dbReference type="NCBI Taxonomy" id="860376"/>
    <lineage>
        <taxon>Eukaryota</taxon>
        <taxon>Metazoa</taxon>
        <taxon>Ecdysozoa</taxon>
        <taxon>Nematoda</taxon>
        <taxon>Chromadorea</taxon>
        <taxon>Rhabditida</taxon>
        <taxon>Rhabditina</taxon>
        <taxon>Rhabditomorpha</taxon>
        <taxon>Rhabditoidea</taxon>
        <taxon>Rhabditidae</taxon>
        <taxon>Peloderinae</taxon>
        <taxon>Caenorhabditis</taxon>
    </lineage>
</organism>
<dbReference type="Proteomes" id="UP001152747">
    <property type="component" value="Unassembled WGS sequence"/>
</dbReference>
<sequence>MRISNNVGKLTSWMNFLIWKSNRINKTLEKNAEVIDNYTKGFWKMPWRHGVSVGMLALRIQSGWIPGDRQLGILKSDLEHGLQVDFKNTSWSSNLDFDLACIPIQVECHRPHLDYDLSNQIWHQI</sequence>
<dbReference type="EMBL" id="CANHGI010000006">
    <property type="protein sequence ID" value="CAI5456567.1"/>
    <property type="molecule type" value="Genomic_DNA"/>
</dbReference>
<reference evidence="1" key="1">
    <citation type="submission" date="2022-11" db="EMBL/GenBank/DDBJ databases">
        <authorList>
            <person name="Kikuchi T."/>
        </authorList>
    </citation>
    <scope>NUCLEOTIDE SEQUENCE</scope>
    <source>
        <strain evidence="1">PS1010</strain>
    </source>
</reference>
<dbReference type="AlphaFoldDB" id="A0A9P1NCI8"/>
<evidence type="ECO:0000313" key="2">
    <source>
        <dbReference type="Proteomes" id="UP001152747"/>
    </source>
</evidence>
<comment type="caution">
    <text evidence="1">The sequence shown here is derived from an EMBL/GenBank/DDBJ whole genome shotgun (WGS) entry which is preliminary data.</text>
</comment>
<protein>
    <submittedName>
        <fullName evidence="1">Uncharacterized protein</fullName>
    </submittedName>
</protein>
<accession>A0A9P1NCI8</accession>
<name>A0A9P1NCI8_9PELO</name>
<keyword evidence="2" id="KW-1185">Reference proteome</keyword>
<proteinExistence type="predicted"/>